<evidence type="ECO:0000313" key="3">
    <source>
        <dbReference type="Proteomes" id="UP000031056"/>
    </source>
</evidence>
<accession>A0A0B2UN19</accession>
<dbReference type="EMBL" id="JOKQ01000001">
    <property type="protein sequence ID" value="KHN70350.1"/>
    <property type="molecule type" value="Genomic_DNA"/>
</dbReference>
<sequence>MEDSNRNDEDFITFYEILKFNNTGISQNIIQNKDEKYKIEEEASNEYSQLELQSIIDEKEQIKGKMQKLKITIDEALKNRTGYGIRIFFANLEAYVNLLPYRLLDLKLLSKKFDNGPVELAPEHNNIYISQIIEANNTQSNESETFTWKDGKLINTPLEYKEFLNAYINLLVTPYSREELNINITDDTLLLFMKSPIIDKSIYLYICNDLLCVNIPES</sequence>
<evidence type="ECO:0000256" key="1">
    <source>
        <dbReference type="SAM" id="Coils"/>
    </source>
</evidence>
<dbReference type="AlphaFoldDB" id="A0A0B2UN19"/>
<dbReference type="HOGENOM" id="CLU_1267233_0_0_1"/>
<proteinExistence type="predicted"/>
<feature type="coiled-coil region" evidence="1">
    <location>
        <begin position="52"/>
        <end position="79"/>
    </location>
</feature>
<keyword evidence="3" id="KW-1185">Reference proteome</keyword>
<dbReference type="VEuPathDB" id="MicrosporidiaDB:M896_010010"/>
<dbReference type="GeneID" id="26260844"/>
<evidence type="ECO:0000313" key="2">
    <source>
        <dbReference type="EMBL" id="KHN70350.1"/>
    </source>
</evidence>
<dbReference type="RefSeq" id="XP_014564392.1">
    <property type="nucleotide sequence ID" value="XM_014708906.1"/>
</dbReference>
<dbReference type="Proteomes" id="UP000031056">
    <property type="component" value="Unassembled WGS sequence"/>
</dbReference>
<organism evidence="2 3">
    <name type="scientific">Ordospora colligata OC4</name>
    <dbReference type="NCBI Taxonomy" id="1354746"/>
    <lineage>
        <taxon>Eukaryota</taxon>
        <taxon>Fungi</taxon>
        <taxon>Fungi incertae sedis</taxon>
        <taxon>Microsporidia</taxon>
        <taxon>Ordosporidae</taxon>
        <taxon>Ordospora</taxon>
    </lineage>
</organism>
<dbReference type="InParanoid" id="A0A0B2UN19"/>
<comment type="caution">
    <text evidence="2">The sequence shown here is derived from an EMBL/GenBank/DDBJ whole genome shotgun (WGS) entry which is preliminary data.</text>
</comment>
<protein>
    <submittedName>
        <fullName evidence="2">Uncharacterized protein</fullName>
    </submittedName>
</protein>
<gene>
    <name evidence="2" type="ORF">M896_010010</name>
</gene>
<name>A0A0B2UN19_9MICR</name>
<reference evidence="2 3" key="1">
    <citation type="journal article" date="2014" name="MBio">
        <title>The Ordospora colligata genome; evolution of extreme reduction in microsporidia and host-to-parasite horizontal gene transfer.</title>
        <authorList>
            <person name="Pombert J.-F."/>
            <person name="Haag K.L."/>
            <person name="Beidas S."/>
            <person name="Ebert D."/>
            <person name="Keeling P.J."/>
        </authorList>
    </citation>
    <scope>NUCLEOTIDE SEQUENCE [LARGE SCALE GENOMIC DNA]</scope>
    <source>
        <strain evidence="2 3">OC4</strain>
    </source>
</reference>
<keyword evidence="1" id="KW-0175">Coiled coil</keyword>